<gene>
    <name evidence="3" type="ORF">DFR29_10360</name>
</gene>
<keyword evidence="2" id="KW-0812">Transmembrane</keyword>
<accession>A0A4R6Z4Q7</accession>
<evidence type="ECO:0000313" key="3">
    <source>
        <dbReference type="EMBL" id="TDR46529.1"/>
    </source>
</evidence>
<keyword evidence="4" id="KW-1185">Reference proteome</keyword>
<reference evidence="3 4" key="1">
    <citation type="submission" date="2019-03" db="EMBL/GenBank/DDBJ databases">
        <title>Genomic Encyclopedia of Type Strains, Phase IV (KMG-IV): sequencing the most valuable type-strain genomes for metagenomic binning, comparative biology and taxonomic classification.</title>
        <authorList>
            <person name="Goeker M."/>
        </authorList>
    </citation>
    <scope>NUCLEOTIDE SEQUENCE [LARGE SCALE GENOMIC DNA]</scope>
    <source>
        <strain evidence="3 4">DSM 21667</strain>
    </source>
</reference>
<evidence type="ECO:0000256" key="2">
    <source>
        <dbReference type="SAM" id="Phobius"/>
    </source>
</evidence>
<evidence type="ECO:0000256" key="1">
    <source>
        <dbReference type="SAM" id="MobiDB-lite"/>
    </source>
</evidence>
<organism evidence="3 4">
    <name type="scientific">Tahibacter aquaticus</name>
    <dbReference type="NCBI Taxonomy" id="520092"/>
    <lineage>
        <taxon>Bacteria</taxon>
        <taxon>Pseudomonadati</taxon>
        <taxon>Pseudomonadota</taxon>
        <taxon>Gammaproteobacteria</taxon>
        <taxon>Lysobacterales</taxon>
        <taxon>Rhodanobacteraceae</taxon>
        <taxon>Tahibacter</taxon>
    </lineage>
</organism>
<keyword evidence="2" id="KW-0472">Membrane</keyword>
<keyword evidence="2" id="KW-1133">Transmembrane helix</keyword>
<comment type="caution">
    <text evidence="3">The sequence shown here is derived from an EMBL/GenBank/DDBJ whole genome shotgun (WGS) entry which is preliminary data.</text>
</comment>
<name>A0A4R6Z4Q7_9GAMM</name>
<evidence type="ECO:0000313" key="4">
    <source>
        <dbReference type="Proteomes" id="UP000295293"/>
    </source>
</evidence>
<dbReference type="AlphaFoldDB" id="A0A4R6Z4Q7"/>
<feature type="transmembrane region" description="Helical" evidence="2">
    <location>
        <begin position="20"/>
        <end position="50"/>
    </location>
</feature>
<feature type="region of interest" description="Disordered" evidence="1">
    <location>
        <begin position="57"/>
        <end position="82"/>
    </location>
</feature>
<dbReference type="RefSeq" id="WP_133817668.1">
    <property type="nucleotide sequence ID" value="NZ_SNZH01000003.1"/>
</dbReference>
<protein>
    <submittedName>
        <fullName evidence="3">Uncharacterized protein</fullName>
    </submittedName>
</protein>
<dbReference type="Proteomes" id="UP000295293">
    <property type="component" value="Unassembled WGS sequence"/>
</dbReference>
<dbReference type="EMBL" id="SNZH01000003">
    <property type="protein sequence ID" value="TDR46529.1"/>
    <property type="molecule type" value="Genomic_DNA"/>
</dbReference>
<sequence length="101" mass="10781">MVAALFRLPRPRNPLLRALSVVLALVAAAATVFFGILVVIALAVVGAVFWATRQFGRPRPAAPVDSNVEPASPRSSTRATPPGVIEGEFVVVREPAEQPRR</sequence>
<proteinExistence type="predicted"/>